<evidence type="ECO:0000313" key="2">
    <source>
        <dbReference type="Proteomes" id="UP000295210"/>
    </source>
</evidence>
<evidence type="ECO:0000313" key="1">
    <source>
        <dbReference type="EMBL" id="TCK73997.1"/>
    </source>
</evidence>
<sequence>MHPLPNPASTLYCNPDASALTSRIARMRNPAAAIIARYTLRQEGQAPYVTSQSAS</sequence>
<dbReference type="EMBL" id="SMGK01000002">
    <property type="protein sequence ID" value="TCK73997.1"/>
    <property type="molecule type" value="Genomic_DNA"/>
</dbReference>
<name>A0A4R1L9I1_9BACT</name>
<accession>A0A4R1L9I1</accession>
<keyword evidence="2" id="KW-1185">Reference proteome</keyword>
<protein>
    <submittedName>
        <fullName evidence="1">Uncharacterized protein</fullName>
    </submittedName>
</protein>
<reference evidence="1 2" key="1">
    <citation type="submission" date="2019-03" db="EMBL/GenBank/DDBJ databases">
        <title>Genomic Encyclopedia of Type Strains, Phase IV (KMG-IV): sequencing the most valuable type-strain genomes for metagenomic binning, comparative biology and taxonomic classification.</title>
        <authorList>
            <person name="Goeker M."/>
        </authorList>
    </citation>
    <scope>NUCLEOTIDE SEQUENCE [LARGE SCALE GENOMIC DNA]</scope>
    <source>
        <strain evidence="1 2">DSM 103428</strain>
    </source>
</reference>
<gene>
    <name evidence="1" type="ORF">C7378_1617</name>
</gene>
<dbReference type="AlphaFoldDB" id="A0A4R1L9I1"/>
<organism evidence="1 2">
    <name type="scientific">Acidipila rosea</name>
    <dbReference type="NCBI Taxonomy" id="768535"/>
    <lineage>
        <taxon>Bacteria</taxon>
        <taxon>Pseudomonadati</taxon>
        <taxon>Acidobacteriota</taxon>
        <taxon>Terriglobia</taxon>
        <taxon>Terriglobales</taxon>
        <taxon>Acidobacteriaceae</taxon>
        <taxon>Acidipila</taxon>
    </lineage>
</organism>
<proteinExistence type="predicted"/>
<dbReference type="Proteomes" id="UP000295210">
    <property type="component" value="Unassembled WGS sequence"/>
</dbReference>
<comment type="caution">
    <text evidence="1">The sequence shown here is derived from an EMBL/GenBank/DDBJ whole genome shotgun (WGS) entry which is preliminary data.</text>
</comment>